<dbReference type="GO" id="GO:0010506">
    <property type="term" value="P:regulation of autophagy"/>
    <property type="evidence" value="ECO:0007669"/>
    <property type="project" value="InterPro"/>
</dbReference>
<dbReference type="GO" id="GO:0005737">
    <property type="term" value="C:cytoplasm"/>
    <property type="evidence" value="ECO:0007669"/>
    <property type="project" value="TreeGrafter"/>
</dbReference>
<dbReference type="PROSITE" id="PS00107">
    <property type="entry name" value="PROTEIN_KINASE_ATP"/>
    <property type="match status" value="1"/>
</dbReference>
<dbReference type="Proteomes" id="UP000039865">
    <property type="component" value="Unassembled WGS sequence"/>
</dbReference>
<evidence type="ECO:0000313" key="7">
    <source>
        <dbReference type="Proteomes" id="UP000039865"/>
    </source>
</evidence>
<dbReference type="OrthoDB" id="68483at2759"/>
<keyword evidence="6" id="KW-0418">Kinase</keyword>
<dbReference type="GO" id="GO:0005524">
    <property type="term" value="F:ATP binding"/>
    <property type="evidence" value="ECO:0007669"/>
    <property type="project" value="UniProtKB-UniRule"/>
</dbReference>
<keyword evidence="6" id="KW-0808">Transferase</keyword>
<feature type="binding site" evidence="3">
    <location>
        <position position="93"/>
    </location>
    <ligand>
        <name>ATP</name>
        <dbReference type="ChEBI" id="CHEBI:30616"/>
    </ligand>
</feature>
<dbReference type="Gene3D" id="1.10.510.10">
    <property type="entry name" value="Transferase(Phosphotransferase) domain 1"/>
    <property type="match status" value="1"/>
</dbReference>
<name>A0A078A2N8_STYLE</name>
<dbReference type="InParanoid" id="A0A078A2N8"/>
<dbReference type="AlphaFoldDB" id="A0A078A2N8"/>
<dbReference type="EMBL" id="CCKQ01005198">
    <property type="protein sequence ID" value="CDW76355.1"/>
    <property type="molecule type" value="Genomic_DNA"/>
</dbReference>
<dbReference type="OMA" id="APECHIV"/>
<keyword evidence="4" id="KW-0723">Serine/threonine-protein kinase</keyword>
<dbReference type="Pfam" id="PF00069">
    <property type="entry name" value="Pkinase"/>
    <property type="match status" value="1"/>
</dbReference>
<sequence length="337" mass="39628">MEREEEKLNLQDMRLNQNRELDLGKNLYWTDEVKIKIQGVRLMTQFNTQKEDKYVNEFKILKSIGKGAYSKVKLVIRQYEENGNQYEESYAMKVYNEIEVWAKINYENVVKIYELIDADDHDYLYIILELADLGQLASWDFKQELYIRNQAIYESVLNHLKETQVFDASKREVEQIAKFIFRQLAQSIYHLHEECSIIHRDIKLDNILLSSKDLKLKLTDFTVARSDIADETRLFDSEGTPSFTAPECHIVSQEGYRPKPTDVWSFGVSLYAYVQGIVPFYASGGELEMQINSRTKEVEIPETFSPELSDLILKVLEKNPMQRLTIFEVLNHEFFKL</sequence>
<keyword evidence="1 3" id="KW-0547">Nucleotide-binding</keyword>
<reference evidence="6 7" key="1">
    <citation type="submission" date="2014-06" db="EMBL/GenBank/DDBJ databases">
        <authorList>
            <person name="Swart Estienne"/>
        </authorList>
    </citation>
    <scope>NUCLEOTIDE SEQUENCE [LARGE SCALE GENOMIC DNA]</scope>
    <source>
        <strain evidence="6 7">130c</strain>
    </source>
</reference>
<dbReference type="InterPro" id="IPR045269">
    <property type="entry name" value="Atg1-like"/>
</dbReference>
<dbReference type="InterPro" id="IPR000719">
    <property type="entry name" value="Prot_kinase_dom"/>
</dbReference>
<feature type="domain" description="Protein kinase" evidence="5">
    <location>
        <begin position="58"/>
        <end position="335"/>
    </location>
</feature>
<dbReference type="PROSITE" id="PS00108">
    <property type="entry name" value="PROTEIN_KINASE_ST"/>
    <property type="match status" value="1"/>
</dbReference>
<dbReference type="InterPro" id="IPR017441">
    <property type="entry name" value="Protein_kinase_ATP_BS"/>
</dbReference>
<evidence type="ECO:0000256" key="1">
    <source>
        <dbReference type="ARBA" id="ARBA00022741"/>
    </source>
</evidence>
<dbReference type="PANTHER" id="PTHR24348">
    <property type="entry name" value="SERINE/THREONINE-PROTEIN KINASE UNC-51-RELATED"/>
    <property type="match status" value="1"/>
</dbReference>
<dbReference type="InterPro" id="IPR008271">
    <property type="entry name" value="Ser/Thr_kinase_AS"/>
</dbReference>
<protein>
    <submittedName>
        <fullName evidence="6">Protein kinase domain containing protein</fullName>
    </submittedName>
</protein>
<evidence type="ECO:0000256" key="4">
    <source>
        <dbReference type="RuleBase" id="RU000304"/>
    </source>
</evidence>
<dbReference type="SUPFAM" id="SSF56112">
    <property type="entry name" value="Protein kinase-like (PK-like)"/>
    <property type="match status" value="1"/>
</dbReference>
<comment type="similarity">
    <text evidence="4">Belongs to the protein kinase superfamily.</text>
</comment>
<gene>
    <name evidence="6" type="primary">Contig2388.g2572</name>
    <name evidence="6" type="ORF">STYLEM_5355</name>
</gene>
<keyword evidence="2 3" id="KW-0067">ATP-binding</keyword>
<proteinExistence type="inferred from homology"/>
<keyword evidence="7" id="KW-1185">Reference proteome</keyword>
<dbReference type="InterPro" id="IPR011009">
    <property type="entry name" value="Kinase-like_dom_sf"/>
</dbReference>
<dbReference type="SMART" id="SM00220">
    <property type="entry name" value="S_TKc"/>
    <property type="match status" value="1"/>
</dbReference>
<dbReference type="PROSITE" id="PS50011">
    <property type="entry name" value="PROTEIN_KINASE_DOM"/>
    <property type="match status" value="1"/>
</dbReference>
<dbReference type="GO" id="GO:0004674">
    <property type="term" value="F:protein serine/threonine kinase activity"/>
    <property type="evidence" value="ECO:0007669"/>
    <property type="project" value="UniProtKB-KW"/>
</dbReference>
<evidence type="ECO:0000256" key="2">
    <source>
        <dbReference type="ARBA" id="ARBA00022840"/>
    </source>
</evidence>
<accession>A0A078A2N8</accession>
<evidence type="ECO:0000259" key="5">
    <source>
        <dbReference type="PROSITE" id="PS50011"/>
    </source>
</evidence>
<evidence type="ECO:0000256" key="3">
    <source>
        <dbReference type="PROSITE-ProRule" id="PRU10141"/>
    </source>
</evidence>
<evidence type="ECO:0000313" key="6">
    <source>
        <dbReference type="EMBL" id="CDW76355.1"/>
    </source>
</evidence>
<organism evidence="6 7">
    <name type="scientific">Stylonychia lemnae</name>
    <name type="common">Ciliate</name>
    <dbReference type="NCBI Taxonomy" id="5949"/>
    <lineage>
        <taxon>Eukaryota</taxon>
        <taxon>Sar</taxon>
        <taxon>Alveolata</taxon>
        <taxon>Ciliophora</taxon>
        <taxon>Intramacronucleata</taxon>
        <taxon>Spirotrichea</taxon>
        <taxon>Stichotrichia</taxon>
        <taxon>Sporadotrichida</taxon>
        <taxon>Oxytrichidae</taxon>
        <taxon>Stylonychinae</taxon>
        <taxon>Stylonychia</taxon>
    </lineage>
</organism>